<evidence type="ECO:0000256" key="3">
    <source>
        <dbReference type="ARBA" id="ARBA00022753"/>
    </source>
</evidence>
<dbReference type="Pfam" id="PF00620">
    <property type="entry name" value="RhoGAP"/>
    <property type="match status" value="1"/>
</dbReference>
<comment type="caution">
    <text evidence="6">The sequence shown here is derived from an EMBL/GenBank/DDBJ whole genome shotgun (WGS) entry which is preliminary data.</text>
</comment>
<dbReference type="GO" id="GO:0046856">
    <property type="term" value="P:phosphatidylinositol dephosphorylation"/>
    <property type="evidence" value="ECO:0007669"/>
    <property type="project" value="InterPro"/>
</dbReference>
<reference evidence="6 7" key="1">
    <citation type="submission" date="2020-07" db="EMBL/GenBank/DDBJ databases">
        <title>Comparative genomics of pyrophilous fungi reveals a link between fire events and developmental genes.</title>
        <authorList>
            <consortium name="DOE Joint Genome Institute"/>
            <person name="Steindorff A.S."/>
            <person name="Carver A."/>
            <person name="Calhoun S."/>
            <person name="Stillman K."/>
            <person name="Liu H."/>
            <person name="Lipzen A."/>
            <person name="Pangilinan J."/>
            <person name="Labutti K."/>
            <person name="Bruns T.D."/>
            <person name="Grigoriev I.V."/>
        </authorList>
    </citation>
    <scope>NUCLEOTIDE SEQUENCE [LARGE SCALE GENOMIC DNA]</scope>
    <source>
        <strain evidence="6 7">CBS 144469</strain>
    </source>
</reference>
<gene>
    <name evidence="6" type="ORF">DFP72DRAFT_498545</name>
</gene>
<dbReference type="Proteomes" id="UP000521943">
    <property type="component" value="Unassembled WGS sequence"/>
</dbReference>
<dbReference type="SMART" id="SM00128">
    <property type="entry name" value="IPPc"/>
    <property type="match status" value="1"/>
</dbReference>
<evidence type="ECO:0000313" key="7">
    <source>
        <dbReference type="Proteomes" id="UP000521943"/>
    </source>
</evidence>
<dbReference type="InterPro" id="IPR000300">
    <property type="entry name" value="IPPc"/>
</dbReference>
<dbReference type="InterPro" id="IPR046985">
    <property type="entry name" value="IP5"/>
</dbReference>
<comment type="subcellular location">
    <subcellularLocation>
        <location evidence="2">Cytoplasmic vesicle</location>
        <location evidence="2">Phagosome membrane</location>
    </subcellularLocation>
    <subcellularLocation>
        <location evidence="1">Early endosome membrane</location>
    </subcellularLocation>
</comment>
<evidence type="ECO:0000259" key="5">
    <source>
        <dbReference type="PROSITE" id="PS50238"/>
    </source>
</evidence>
<dbReference type="InterPro" id="IPR008936">
    <property type="entry name" value="Rho_GTPase_activation_prot"/>
</dbReference>
<dbReference type="SUPFAM" id="SSF48350">
    <property type="entry name" value="GTPase activation domain, GAP"/>
    <property type="match status" value="1"/>
</dbReference>
<dbReference type="AlphaFoldDB" id="A0A8H6HQV7"/>
<accession>A0A8H6HQV7</accession>
<dbReference type="Pfam" id="PF22669">
    <property type="entry name" value="Exo_endo_phos2"/>
    <property type="match status" value="1"/>
</dbReference>
<proteinExistence type="predicted"/>
<name>A0A8H6HQV7_9AGAR</name>
<dbReference type="InterPro" id="IPR013783">
    <property type="entry name" value="Ig-like_fold"/>
</dbReference>
<dbReference type="OrthoDB" id="7862313at2759"/>
<dbReference type="GO" id="GO:0007165">
    <property type="term" value="P:signal transduction"/>
    <property type="evidence" value="ECO:0007669"/>
    <property type="project" value="InterPro"/>
</dbReference>
<dbReference type="PANTHER" id="PTHR11200">
    <property type="entry name" value="INOSITOL 5-PHOSPHATASE"/>
    <property type="match status" value="1"/>
</dbReference>
<dbReference type="InterPro" id="IPR048869">
    <property type="entry name" value="OCRL-1_2_ASH"/>
</dbReference>
<evidence type="ECO:0000313" key="6">
    <source>
        <dbReference type="EMBL" id="KAF6751090.1"/>
    </source>
</evidence>
<dbReference type="GO" id="GO:0004439">
    <property type="term" value="F:phosphatidylinositol-4,5-bisphosphate 5-phosphatase activity"/>
    <property type="evidence" value="ECO:0007669"/>
    <property type="project" value="TreeGrafter"/>
</dbReference>
<keyword evidence="7" id="KW-1185">Reference proteome</keyword>
<dbReference type="InterPro" id="IPR000198">
    <property type="entry name" value="RhoGAP_dom"/>
</dbReference>
<keyword evidence="3" id="KW-0967">Endosome</keyword>
<evidence type="ECO:0000256" key="2">
    <source>
        <dbReference type="ARBA" id="ARBA00004580"/>
    </source>
</evidence>
<dbReference type="InterPro" id="IPR036691">
    <property type="entry name" value="Endo/exonu/phosph_ase_sf"/>
</dbReference>
<sequence length="970" mass="108206">MSSALDDVRELLRSTDEVKAVLEVTSIPSSSDSEPTGEEIANRRILAVVSHKDDWDLIEEGCVFVCKPRSTSNVKEVEIQRVLPIYGNFAIVMSQMRRNTLELGKGSVKAPSESSRSGFSISITPAEGLQSNLQPAVFFTRNVQSLREFVAECKRMREISDVESNVYINLAQSTTHFSWLRPYILKQISPALLAIIPPDLRQVNKPTMERLSTSSAGQPGDDHADIRTVRDEWVRAQARRTSTTGKRSIKLRLGTFNVNGKLPSQDLASWVQGTQAESQAAAAVPVLPPVKNMSPLSLGEIVRNPFDLLKRGQNSSYPQPQTIDPVDPEDADPDVIVLGFQELDLSTEALIYSLGTAREDAWCRAVFASLGEKAEKYEKLVSRQLVGMLIVVIVKKSLKGCFTDIKATSAGAGILGVMGNKGATAVRVTFTPPGASGSTVLTFVNAHLAAFDEMVDKRNQDFHDLSKRLTFEVTWPSEEDQELDYSLPTLSAYESDALFWMVYLNYRVDIPDLDMRRILREEGWDASDKFESLLRYDQLVKAQKHEKAFVGFRESAISHFPTYRFSSGLGMDVLGYDLKRKPAWTDRILYIPSPTCRVEPLAYVAYPQITMSDHRPVAADFRVDVDFLDREEYVSSLKLRYREVDHLEGTQERRGLQIDNAYLDFGTLQYQVPQVRTVQVTNASKGPCAFRFIPVQNDSPIHPEWISIKPLTGVLLPEDSVELTLTAYVSNSIATTLNRQPNDLSGTLILHTLLGKDHFISVSAEYERTCFGNSLAYLTKLPGPIRSFKASTDLLDEKHRKNAPTEIHRLVNWLMTNTASTERVFLEPGDEATIGKIRGCLDTGEDFPWNPEENKDAQIAFSFGSTLLLLLDSLPDPVIPGILHPKCVEMTNRDEAFELLDAVHPAAVNVWVSVTAFLHFISKSVEDDVEDQPAKLAAVFAPILLRDDPTSLAPPISPAKKEEFLLYFIS</sequence>
<dbReference type="SUPFAM" id="SSF56219">
    <property type="entry name" value="DNase I-like"/>
    <property type="match status" value="1"/>
</dbReference>
<dbReference type="PANTHER" id="PTHR11200:SF300">
    <property type="entry name" value="TYPE II INOSITOL 1,4,5-TRISPHOSPHATE 5-PHOSPHATASE"/>
    <property type="match status" value="1"/>
</dbReference>
<dbReference type="PROSITE" id="PS50238">
    <property type="entry name" value="RHOGAP"/>
    <property type="match status" value="1"/>
</dbReference>
<protein>
    <submittedName>
        <fullName evidence="6">DNase I-like protein</fullName>
    </submittedName>
</protein>
<evidence type="ECO:0000256" key="1">
    <source>
        <dbReference type="ARBA" id="ARBA00004146"/>
    </source>
</evidence>
<keyword evidence="4" id="KW-0968">Cytoplasmic vesicle</keyword>
<dbReference type="GO" id="GO:0031901">
    <property type="term" value="C:early endosome membrane"/>
    <property type="evidence" value="ECO:0007669"/>
    <property type="project" value="UniProtKB-SubCell"/>
</dbReference>
<dbReference type="Gene3D" id="1.10.555.10">
    <property type="entry name" value="Rho GTPase activation protein"/>
    <property type="match status" value="1"/>
</dbReference>
<dbReference type="EMBL" id="JACGCI010000052">
    <property type="protein sequence ID" value="KAF6751090.1"/>
    <property type="molecule type" value="Genomic_DNA"/>
</dbReference>
<evidence type="ECO:0000256" key="4">
    <source>
        <dbReference type="ARBA" id="ARBA00023329"/>
    </source>
</evidence>
<dbReference type="Gene3D" id="3.60.10.10">
    <property type="entry name" value="Endonuclease/exonuclease/phosphatase"/>
    <property type="match status" value="1"/>
</dbReference>
<dbReference type="SMART" id="SM00324">
    <property type="entry name" value="RhoGAP"/>
    <property type="match status" value="1"/>
</dbReference>
<organism evidence="6 7">
    <name type="scientific">Ephemerocybe angulata</name>
    <dbReference type="NCBI Taxonomy" id="980116"/>
    <lineage>
        <taxon>Eukaryota</taxon>
        <taxon>Fungi</taxon>
        <taxon>Dikarya</taxon>
        <taxon>Basidiomycota</taxon>
        <taxon>Agaricomycotina</taxon>
        <taxon>Agaricomycetes</taxon>
        <taxon>Agaricomycetidae</taxon>
        <taxon>Agaricales</taxon>
        <taxon>Agaricineae</taxon>
        <taxon>Psathyrellaceae</taxon>
        <taxon>Ephemerocybe</taxon>
    </lineage>
</organism>
<feature type="domain" description="Rho-GAP" evidence="5">
    <location>
        <begin position="790"/>
        <end position="970"/>
    </location>
</feature>
<dbReference type="Pfam" id="PF21310">
    <property type="entry name" value="OCRL-like_ASH"/>
    <property type="match status" value="1"/>
</dbReference>
<dbReference type="Gene3D" id="2.60.40.10">
    <property type="entry name" value="Immunoglobulins"/>
    <property type="match status" value="1"/>
</dbReference>